<reference evidence="2 3" key="1">
    <citation type="submission" date="2018-02" db="EMBL/GenBank/DDBJ databases">
        <title>Genome sequence of the basidiomycete white-rot fungus Phlebia centrifuga.</title>
        <authorList>
            <person name="Granchi Z."/>
            <person name="Peng M."/>
            <person name="de Vries R.P."/>
            <person name="Hilden K."/>
            <person name="Makela M.R."/>
            <person name="Grigoriev I."/>
            <person name="Riley R."/>
        </authorList>
    </citation>
    <scope>NUCLEOTIDE SEQUENCE [LARGE SCALE GENOMIC DNA]</scope>
    <source>
        <strain evidence="2 3">FBCC195</strain>
    </source>
</reference>
<evidence type="ECO:0008006" key="4">
    <source>
        <dbReference type="Google" id="ProtNLM"/>
    </source>
</evidence>
<dbReference type="GO" id="GO:0006646">
    <property type="term" value="P:phosphatidylethanolamine biosynthetic process"/>
    <property type="evidence" value="ECO:0007669"/>
    <property type="project" value="TreeGrafter"/>
</dbReference>
<gene>
    <name evidence="2" type="ORF">PHLCEN_2v6661</name>
</gene>
<evidence type="ECO:0000313" key="3">
    <source>
        <dbReference type="Proteomes" id="UP000186601"/>
    </source>
</evidence>
<dbReference type="STRING" id="98765.A0A2R6NYV7"/>
<dbReference type="GO" id="GO:0004103">
    <property type="term" value="F:choline kinase activity"/>
    <property type="evidence" value="ECO:0007669"/>
    <property type="project" value="TreeGrafter"/>
</dbReference>
<keyword evidence="3" id="KW-1185">Reference proteome</keyword>
<name>A0A2R6NYV7_9APHY</name>
<comment type="caution">
    <text evidence="2">The sequence shown here is derived from an EMBL/GenBank/DDBJ whole genome shotgun (WGS) entry which is preliminary data.</text>
</comment>
<dbReference type="PANTHER" id="PTHR22603:SF93">
    <property type="entry name" value="RE24176P"/>
    <property type="match status" value="1"/>
</dbReference>
<dbReference type="SUPFAM" id="SSF56112">
    <property type="entry name" value="Protein kinase-like (PK-like)"/>
    <property type="match status" value="1"/>
</dbReference>
<evidence type="ECO:0000256" key="1">
    <source>
        <dbReference type="ARBA" id="ARBA00038211"/>
    </source>
</evidence>
<dbReference type="GO" id="GO:0005737">
    <property type="term" value="C:cytoplasm"/>
    <property type="evidence" value="ECO:0007669"/>
    <property type="project" value="TreeGrafter"/>
</dbReference>
<dbReference type="EMBL" id="MLYV02000643">
    <property type="protein sequence ID" value="PSR80745.1"/>
    <property type="molecule type" value="Genomic_DNA"/>
</dbReference>
<dbReference type="PANTHER" id="PTHR22603">
    <property type="entry name" value="CHOLINE/ETHANOALAMINE KINASE"/>
    <property type="match status" value="1"/>
</dbReference>
<dbReference type="OrthoDB" id="10267235at2759"/>
<dbReference type="GO" id="GO:0004305">
    <property type="term" value="F:ethanolamine kinase activity"/>
    <property type="evidence" value="ECO:0007669"/>
    <property type="project" value="TreeGrafter"/>
</dbReference>
<sequence>MRDSKVSSWIGARMAELHQVDIDAVMLQESPPSSSPSPIEGEAWEAGVKKNVKSWLVAAREVLALPSVPEGLRGQLDLEKFERDWDQYISWLEDKERRESSSPIVFSHNDAQYGNLLRLTTLKDGAPEHRQIIVVDFEYASPNPAAFDIANHFHEWTANYHGETPHLLDSARYPTLKQRRNFYRAYLTYSHPSTLPTRAPTGSTPTEVAESEMQTLESQVRAWSPASHAMWAIWGIVQAREALEGKDGEPEFDYVGYAKCRMEGFYREIRALCV</sequence>
<dbReference type="Pfam" id="PF01633">
    <property type="entry name" value="Choline_kinase"/>
    <property type="match status" value="1"/>
</dbReference>
<proteinExistence type="inferred from homology"/>
<dbReference type="AlphaFoldDB" id="A0A2R6NYV7"/>
<protein>
    <recommendedName>
        <fullName evidence="4">Choline kinase</fullName>
    </recommendedName>
</protein>
<dbReference type="Gene3D" id="3.90.1200.10">
    <property type="match status" value="1"/>
</dbReference>
<accession>A0A2R6NYV7</accession>
<evidence type="ECO:0000313" key="2">
    <source>
        <dbReference type="EMBL" id="PSR80745.1"/>
    </source>
</evidence>
<organism evidence="2 3">
    <name type="scientific">Hermanssonia centrifuga</name>
    <dbReference type="NCBI Taxonomy" id="98765"/>
    <lineage>
        <taxon>Eukaryota</taxon>
        <taxon>Fungi</taxon>
        <taxon>Dikarya</taxon>
        <taxon>Basidiomycota</taxon>
        <taxon>Agaricomycotina</taxon>
        <taxon>Agaricomycetes</taxon>
        <taxon>Polyporales</taxon>
        <taxon>Meruliaceae</taxon>
        <taxon>Hermanssonia</taxon>
    </lineage>
</organism>
<dbReference type="Proteomes" id="UP000186601">
    <property type="component" value="Unassembled WGS sequence"/>
</dbReference>
<comment type="similarity">
    <text evidence="1">Belongs to the choline/ethanolamine kinase family.</text>
</comment>
<dbReference type="InterPro" id="IPR011009">
    <property type="entry name" value="Kinase-like_dom_sf"/>
</dbReference>